<comment type="function">
    <text evidence="5">Part of a binding-protein-dependent transport system for a sugar.</text>
</comment>
<evidence type="ECO:0000256" key="2">
    <source>
        <dbReference type="ARBA" id="ARBA00008520"/>
    </source>
</evidence>
<accession>A0A537J6H0</accession>
<dbReference type="Proteomes" id="UP000320048">
    <property type="component" value="Unassembled WGS sequence"/>
</dbReference>
<dbReference type="Gene3D" id="3.40.190.10">
    <property type="entry name" value="Periplasmic binding protein-like II"/>
    <property type="match status" value="2"/>
</dbReference>
<comment type="subcellular location">
    <subcellularLocation>
        <location evidence="1">Cell envelope</location>
    </subcellularLocation>
</comment>
<protein>
    <recommendedName>
        <fullName evidence="6">Probable sugar-binding periplasmic protein</fullName>
    </recommendedName>
</protein>
<dbReference type="PANTHER" id="PTHR43649">
    <property type="entry name" value="ARABINOSE-BINDING PROTEIN-RELATED"/>
    <property type="match status" value="1"/>
</dbReference>
<evidence type="ECO:0000313" key="7">
    <source>
        <dbReference type="EMBL" id="TMI79073.1"/>
    </source>
</evidence>
<dbReference type="InterPro" id="IPR006059">
    <property type="entry name" value="SBP"/>
</dbReference>
<comment type="caution">
    <text evidence="7">The sequence shown here is derived from an EMBL/GenBank/DDBJ whole genome shotgun (WGS) entry which is preliminary data.</text>
</comment>
<dbReference type="GO" id="GO:0030313">
    <property type="term" value="C:cell envelope"/>
    <property type="evidence" value="ECO:0007669"/>
    <property type="project" value="UniProtKB-SubCell"/>
</dbReference>
<evidence type="ECO:0000313" key="8">
    <source>
        <dbReference type="Proteomes" id="UP000320048"/>
    </source>
</evidence>
<name>A0A537J6H0_9BACT</name>
<sequence>MNGTILRRALAAGILAAALGVSWPGVSTAALSGKLEIFSWWTAGGEADALKTLFDAYHKEYPAVQIVNATVAGGAGTNAKAVLKTRMLGGDPPDSFQVHAGHELIDTWVRTGFMAPLTSLFKSQGWVKVMPRGLLAILSFRGDIWSVPVNIHRANILWYNRKIFADAHLVPPATFDAFFKVADALKAKGVVPLVLGDKEGWEAGHAFETVLIGTLGADGYRGLWTGKTAWAGPKVTAALETFKKMLAYANTDHAALTWDGAGEYLTGGLGAMMIMGDWANGWFTSKNFADYGWEPAPGNADVYDALSDSFGLPKRARDKTNVVAWLRVLGSREGQEAFNLLKGSICARTDCVPKLFSPYQQWTMKHWKTDAIVPSVIHGAAASEGWATEYKDAIALFVTSRDTAATQKSLQKACVNAGVCQ</sequence>
<evidence type="ECO:0000256" key="6">
    <source>
        <dbReference type="ARBA" id="ARBA00049753"/>
    </source>
</evidence>
<keyword evidence="4" id="KW-0732">Signal</keyword>
<dbReference type="Pfam" id="PF01547">
    <property type="entry name" value="SBP_bac_1"/>
    <property type="match status" value="1"/>
</dbReference>
<evidence type="ECO:0000256" key="1">
    <source>
        <dbReference type="ARBA" id="ARBA00004196"/>
    </source>
</evidence>
<dbReference type="InterPro" id="IPR050490">
    <property type="entry name" value="Bact_solute-bd_prot1"/>
</dbReference>
<comment type="similarity">
    <text evidence="2">Belongs to the bacterial solute-binding protein 1 family.</text>
</comment>
<proteinExistence type="inferred from homology"/>
<reference evidence="7 8" key="1">
    <citation type="journal article" date="2019" name="Nat. Microbiol.">
        <title>Mediterranean grassland soil C-N compound turnover is dependent on rainfall and depth, and is mediated by genomically divergent microorganisms.</title>
        <authorList>
            <person name="Diamond S."/>
            <person name="Andeer P.F."/>
            <person name="Li Z."/>
            <person name="Crits-Christoph A."/>
            <person name="Burstein D."/>
            <person name="Anantharaman K."/>
            <person name="Lane K.R."/>
            <person name="Thomas B.C."/>
            <person name="Pan C."/>
            <person name="Northen T.R."/>
            <person name="Banfield J.F."/>
        </authorList>
    </citation>
    <scope>NUCLEOTIDE SEQUENCE [LARGE SCALE GENOMIC DNA]</scope>
    <source>
        <strain evidence="7">NP_7</strain>
    </source>
</reference>
<organism evidence="7 8">
    <name type="scientific">Candidatus Segetimicrobium genomatis</name>
    <dbReference type="NCBI Taxonomy" id="2569760"/>
    <lineage>
        <taxon>Bacteria</taxon>
        <taxon>Bacillati</taxon>
        <taxon>Candidatus Sysuimicrobiota</taxon>
        <taxon>Candidatus Sysuimicrobiia</taxon>
        <taxon>Candidatus Sysuimicrobiales</taxon>
        <taxon>Candidatus Segetimicrobiaceae</taxon>
        <taxon>Candidatus Segetimicrobium</taxon>
    </lineage>
</organism>
<dbReference type="SUPFAM" id="SSF53850">
    <property type="entry name" value="Periplasmic binding protein-like II"/>
    <property type="match status" value="1"/>
</dbReference>
<evidence type="ECO:0000256" key="4">
    <source>
        <dbReference type="ARBA" id="ARBA00022729"/>
    </source>
</evidence>
<keyword evidence="3" id="KW-0813">Transport</keyword>
<evidence type="ECO:0000256" key="5">
    <source>
        <dbReference type="ARBA" id="ARBA00049629"/>
    </source>
</evidence>
<dbReference type="PANTHER" id="PTHR43649:SF28">
    <property type="entry name" value="BINDING PROTEIN COMPONENT OF ABC SUGAR TRANSPORTER-RELATED"/>
    <property type="match status" value="1"/>
</dbReference>
<evidence type="ECO:0000256" key="3">
    <source>
        <dbReference type="ARBA" id="ARBA00022448"/>
    </source>
</evidence>
<dbReference type="EMBL" id="VBAO01000316">
    <property type="protein sequence ID" value="TMI79073.1"/>
    <property type="molecule type" value="Genomic_DNA"/>
</dbReference>
<gene>
    <name evidence="7" type="ORF">E6H04_11200</name>
</gene>
<dbReference type="AlphaFoldDB" id="A0A537J6H0"/>